<comment type="similarity">
    <text evidence="1">Belongs to the universal stress protein A family.</text>
</comment>
<evidence type="ECO:0000256" key="1">
    <source>
        <dbReference type="ARBA" id="ARBA00008791"/>
    </source>
</evidence>
<dbReference type="RefSeq" id="WP_309391980.1">
    <property type="nucleotide sequence ID" value="NZ_JADBEO010000022.1"/>
</dbReference>
<dbReference type="CDD" id="cd00293">
    <property type="entry name" value="USP-like"/>
    <property type="match status" value="1"/>
</dbReference>
<sequence>MRQQFDIKNVLIVIHEEGDGSTSSALAYGLSMAQTAGAHVMVQAGSVKLDLPSGRTSGLVRGLVAAENRRLRELVAAISDQARADSTMAGIVCDTDDDQLSFAELKSRALAQARVADITVLDADASALTVDGGLLRAILFEGGRGTIIVPKDVTAFSCDRVIVAWDGSAAASRAVGAAMPFLKAATDVEIVCYVGEKDLSRSAAGADLAAALSRHGVNAVAKELAAGRDVSERLREQAGLFRADLIVMGAFVHSPIQEWLFGGVTQAMLKSSPAPILTAR</sequence>
<protein>
    <submittedName>
        <fullName evidence="3">Universal stress protein</fullName>
    </submittedName>
</protein>
<comment type="caution">
    <text evidence="3">The sequence shown here is derived from an EMBL/GenBank/DDBJ whole genome shotgun (WGS) entry which is preliminary data.</text>
</comment>
<evidence type="ECO:0000313" key="3">
    <source>
        <dbReference type="EMBL" id="MDR4307272.1"/>
    </source>
</evidence>
<dbReference type="Proteomes" id="UP001181622">
    <property type="component" value="Unassembled WGS sequence"/>
</dbReference>
<accession>A0ABU1DGM4</accession>
<feature type="domain" description="UspA" evidence="2">
    <location>
        <begin position="159"/>
        <end position="279"/>
    </location>
</feature>
<proteinExistence type="inferred from homology"/>
<keyword evidence="4" id="KW-1185">Reference proteome</keyword>
<evidence type="ECO:0000313" key="4">
    <source>
        <dbReference type="Proteomes" id="UP001181622"/>
    </source>
</evidence>
<dbReference type="PRINTS" id="PR01438">
    <property type="entry name" value="UNVRSLSTRESS"/>
</dbReference>
<organism evidence="3 4">
    <name type="scientific">Chelatococcus sambhunathii</name>
    <dbReference type="NCBI Taxonomy" id="363953"/>
    <lineage>
        <taxon>Bacteria</taxon>
        <taxon>Pseudomonadati</taxon>
        <taxon>Pseudomonadota</taxon>
        <taxon>Alphaproteobacteria</taxon>
        <taxon>Hyphomicrobiales</taxon>
        <taxon>Chelatococcaceae</taxon>
        <taxon>Chelatococcus</taxon>
    </lineage>
</organism>
<dbReference type="SUPFAM" id="SSF52402">
    <property type="entry name" value="Adenine nucleotide alpha hydrolases-like"/>
    <property type="match status" value="1"/>
</dbReference>
<dbReference type="InterPro" id="IPR006015">
    <property type="entry name" value="Universal_stress_UspA"/>
</dbReference>
<dbReference type="Gene3D" id="3.40.50.12370">
    <property type="match status" value="1"/>
</dbReference>
<name>A0ABU1DGM4_9HYPH</name>
<reference evidence="3" key="1">
    <citation type="submission" date="2020-10" db="EMBL/GenBank/DDBJ databases">
        <authorList>
            <person name="Abbas A."/>
            <person name="Razzaq R."/>
            <person name="Waqas M."/>
            <person name="Abbas N."/>
            <person name="Nielsen T.K."/>
            <person name="Hansen L.H."/>
            <person name="Hussain S."/>
            <person name="Shahid M."/>
        </authorList>
    </citation>
    <scope>NUCLEOTIDE SEQUENCE</scope>
    <source>
        <strain evidence="3">S14</strain>
    </source>
</reference>
<dbReference type="EMBL" id="JADBEO010000022">
    <property type="protein sequence ID" value="MDR4307272.1"/>
    <property type="molecule type" value="Genomic_DNA"/>
</dbReference>
<dbReference type="Pfam" id="PF00582">
    <property type="entry name" value="Usp"/>
    <property type="match status" value="1"/>
</dbReference>
<evidence type="ECO:0000259" key="2">
    <source>
        <dbReference type="Pfam" id="PF00582"/>
    </source>
</evidence>
<dbReference type="InterPro" id="IPR006016">
    <property type="entry name" value="UspA"/>
</dbReference>
<gene>
    <name evidence="3" type="ORF">IHQ68_11655</name>
</gene>